<feature type="signal peptide" evidence="9">
    <location>
        <begin position="1"/>
        <end position="21"/>
    </location>
</feature>
<sequence length="430" mass="48230">MNLQYGLFIFVGSGFVILVASVSDNPKITKTNGEFNPFNDELIKTDIVRHSLLGHGNCRTIKDLEDIRKALQDLSNKNIAGPIVDGEPLETLKRLPRYEAVAGAPEKLSILNINLRDYLFQTDILASAEEIRELTASLESRQKRKATSLPKKRWPFGIVTHEIAHALGFYHEQERYDRDKHVQVVFGNIAPINQLQFQLVKAMNLYGIPYDFGSVMHYEPDAFAINPRIPTIRAKNGEFQQTMGQGRGPSFLDVLEMNRHYKCLDACRKSTTKCLNGGYPNPNNCRVCKCPAGFGGRFCQGLQPSTEGENCGGILNAKYEWQSFSASLGTRVLVDTPTTCYWHIKAPVYTNIQVKITHLRTTCAAGCFYAALELKTDAQFVQSGHTHCCVTDNIHRIYKSKTNLVPVIGYANLALSFTIQYRQGELLLSE</sequence>
<dbReference type="PANTHER" id="PTHR10127:SF891">
    <property type="entry name" value="ZINC METALLOPROTEINASE NAS-29"/>
    <property type="match status" value="1"/>
</dbReference>
<dbReference type="InterPro" id="IPR000742">
    <property type="entry name" value="EGF"/>
</dbReference>
<dbReference type="InterPro" id="IPR035914">
    <property type="entry name" value="Sperma_CUB_dom_sf"/>
</dbReference>
<evidence type="ECO:0000256" key="7">
    <source>
        <dbReference type="ARBA" id="ARBA00023157"/>
    </source>
</evidence>
<feature type="domain" description="Peptidase M12A" evidence="10">
    <location>
        <begin position="156"/>
        <end position="264"/>
    </location>
</feature>
<dbReference type="SUPFAM" id="SSF49854">
    <property type="entry name" value="Spermadhesin, CUB domain"/>
    <property type="match status" value="1"/>
</dbReference>
<name>A0A914VT46_9BILA</name>
<dbReference type="InterPro" id="IPR001506">
    <property type="entry name" value="Peptidase_M12A"/>
</dbReference>
<feature type="chain" id="PRO_5038158064" description="Metalloendopeptidase" evidence="9">
    <location>
        <begin position="22"/>
        <end position="430"/>
    </location>
</feature>
<dbReference type="PANTHER" id="PTHR10127">
    <property type="entry name" value="DISCOIDIN, CUB, EGF, LAMININ , AND ZINC METALLOPROTEASE DOMAIN CONTAINING"/>
    <property type="match status" value="1"/>
</dbReference>
<keyword evidence="9" id="KW-0732">Signal</keyword>
<keyword evidence="7" id="KW-1015">Disulfide bond</keyword>
<keyword evidence="2 8" id="KW-0645">Protease</keyword>
<proteinExistence type="predicted"/>
<feature type="binding site" evidence="8">
    <location>
        <position position="161"/>
    </location>
    <ligand>
        <name>Zn(2+)</name>
        <dbReference type="ChEBI" id="CHEBI:29105"/>
        <note>catalytic</note>
    </ligand>
</feature>
<dbReference type="GO" id="GO:0004222">
    <property type="term" value="F:metalloendopeptidase activity"/>
    <property type="evidence" value="ECO:0007669"/>
    <property type="project" value="UniProtKB-UniRule"/>
</dbReference>
<accession>A0A914VT46</accession>
<dbReference type="Pfam" id="PF01400">
    <property type="entry name" value="Astacin"/>
    <property type="match status" value="1"/>
</dbReference>
<evidence type="ECO:0000313" key="11">
    <source>
        <dbReference type="Proteomes" id="UP000887566"/>
    </source>
</evidence>
<dbReference type="InterPro" id="IPR006026">
    <property type="entry name" value="Peptidase_Metallo"/>
</dbReference>
<keyword evidence="1" id="KW-0245">EGF-like domain</keyword>
<reference evidence="12" key="1">
    <citation type="submission" date="2022-11" db="UniProtKB">
        <authorList>
            <consortium name="WormBaseParasite"/>
        </authorList>
    </citation>
    <scope>IDENTIFICATION</scope>
</reference>
<keyword evidence="11" id="KW-1185">Reference proteome</keyword>
<evidence type="ECO:0000256" key="2">
    <source>
        <dbReference type="ARBA" id="ARBA00022670"/>
    </source>
</evidence>
<evidence type="ECO:0000256" key="4">
    <source>
        <dbReference type="ARBA" id="ARBA00022801"/>
    </source>
</evidence>
<dbReference type="GO" id="GO:0008270">
    <property type="term" value="F:zinc ion binding"/>
    <property type="evidence" value="ECO:0007669"/>
    <property type="project" value="UniProtKB-UniRule"/>
</dbReference>
<dbReference type="SUPFAM" id="SSF55486">
    <property type="entry name" value="Metalloproteases ('zincins'), catalytic domain"/>
    <property type="match status" value="1"/>
</dbReference>
<evidence type="ECO:0000256" key="6">
    <source>
        <dbReference type="ARBA" id="ARBA00023049"/>
    </source>
</evidence>
<dbReference type="EC" id="3.4.24.-" evidence="9"/>
<dbReference type="SMART" id="SM00235">
    <property type="entry name" value="ZnMc"/>
    <property type="match status" value="1"/>
</dbReference>
<evidence type="ECO:0000256" key="1">
    <source>
        <dbReference type="ARBA" id="ARBA00022536"/>
    </source>
</evidence>
<dbReference type="GO" id="GO:0006508">
    <property type="term" value="P:proteolysis"/>
    <property type="evidence" value="ECO:0007669"/>
    <property type="project" value="UniProtKB-KW"/>
</dbReference>
<evidence type="ECO:0000256" key="9">
    <source>
        <dbReference type="RuleBase" id="RU361183"/>
    </source>
</evidence>
<dbReference type="Gene3D" id="3.40.390.10">
    <property type="entry name" value="Collagenase (Catalytic Domain)"/>
    <property type="match status" value="1"/>
</dbReference>
<dbReference type="PRINTS" id="PR00480">
    <property type="entry name" value="ASTACIN"/>
</dbReference>
<protein>
    <recommendedName>
        <fullName evidence="9">Metalloendopeptidase</fullName>
        <ecNumber evidence="9">3.4.24.-</ecNumber>
    </recommendedName>
</protein>
<dbReference type="InterPro" id="IPR000859">
    <property type="entry name" value="CUB_dom"/>
</dbReference>
<evidence type="ECO:0000256" key="3">
    <source>
        <dbReference type="ARBA" id="ARBA00022723"/>
    </source>
</evidence>
<keyword evidence="5 8" id="KW-0862">Zinc</keyword>
<comment type="cofactor">
    <cofactor evidence="8 9">
        <name>Zn(2+)</name>
        <dbReference type="ChEBI" id="CHEBI:29105"/>
    </cofactor>
    <text evidence="8 9">Binds 1 zinc ion per subunit.</text>
</comment>
<dbReference type="WBParaSite" id="PSAMB.scaffold234size63179.g3440.t1">
    <property type="protein sequence ID" value="PSAMB.scaffold234size63179.g3440.t1"/>
    <property type="gene ID" value="PSAMB.scaffold234size63179.g3440"/>
</dbReference>
<keyword evidence="3 8" id="KW-0479">Metal-binding</keyword>
<evidence type="ECO:0000313" key="12">
    <source>
        <dbReference type="WBParaSite" id="PSAMB.scaffold234size63179.g3440.t1"/>
    </source>
</evidence>
<evidence type="ECO:0000259" key="10">
    <source>
        <dbReference type="PROSITE" id="PS51864"/>
    </source>
</evidence>
<dbReference type="PROSITE" id="PS00022">
    <property type="entry name" value="EGF_1"/>
    <property type="match status" value="1"/>
</dbReference>
<dbReference type="PROSITE" id="PS51864">
    <property type="entry name" value="ASTACIN"/>
    <property type="match status" value="1"/>
</dbReference>
<keyword evidence="4 8" id="KW-0378">Hydrolase</keyword>
<feature type="binding site" evidence="8">
    <location>
        <position position="171"/>
    </location>
    <ligand>
        <name>Zn(2+)</name>
        <dbReference type="ChEBI" id="CHEBI:29105"/>
        <note>catalytic</note>
    </ligand>
</feature>
<evidence type="ECO:0000256" key="8">
    <source>
        <dbReference type="PROSITE-ProRule" id="PRU01211"/>
    </source>
</evidence>
<comment type="caution">
    <text evidence="8">Lacks conserved residue(s) required for the propagation of feature annotation.</text>
</comment>
<feature type="active site" evidence="8">
    <location>
        <position position="162"/>
    </location>
</feature>
<dbReference type="SMART" id="SM00042">
    <property type="entry name" value="CUB"/>
    <property type="match status" value="1"/>
</dbReference>
<feature type="binding site" evidence="8">
    <location>
        <position position="165"/>
    </location>
    <ligand>
        <name>Zn(2+)</name>
        <dbReference type="ChEBI" id="CHEBI:29105"/>
        <note>catalytic</note>
    </ligand>
</feature>
<dbReference type="AlphaFoldDB" id="A0A914VT46"/>
<keyword evidence="6 8" id="KW-0482">Metalloprotease</keyword>
<dbReference type="Proteomes" id="UP000887566">
    <property type="component" value="Unplaced"/>
</dbReference>
<evidence type="ECO:0000256" key="5">
    <source>
        <dbReference type="ARBA" id="ARBA00022833"/>
    </source>
</evidence>
<organism evidence="11 12">
    <name type="scientific">Plectus sambesii</name>
    <dbReference type="NCBI Taxonomy" id="2011161"/>
    <lineage>
        <taxon>Eukaryota</taxon>
        <taxon>Metazoa</taxon>
        <taxon>Ecdysozoa</taxon>
        <taxon>Nematoda</taxon>
        <taxon>Chromadorea</taxon>
        <taxon>Plectida</taxon>
        <taxon>Plectina</taxon>
        <taxon>Plectoidea</taxon>
        <taxon>Plectidae</taxon>
        <taxon>Plectus</taxon>
    </lineage>
</organism>
<dbReference type="PROSITE" id="PS01186">
    <property type="entry name" value="EGF_2"/>
    <property type="match status" value="1"/>
</dbReference>
<dbReference type="InterPro" id="IPR024079">
    <property type="entry name" value="MetalloPept_cat_dom_sf"/>
</dbReference>